<sequence length="118" mass="13200">MLLLVQAFVISRLVFSTPYLPLQRAELDKVNALIRKTYKVALSLSPSTSTGRLLKLGVHNTAEESAKAHFTAQYQRLSTSQADRHNLTSQQINFPSNPSHKCFLPLDIRQSLQVSPIP</sequence>
<evidence type="ECO:0000313" key="2">
    <source>
        <dbReference type="EMBL" id="MXU90794.1"/>
    </source>
</evidence>
<keyword evidence="1" id="KW-0732">Signal</keyword>
<dbReference type="AlphaFoldDB" id="A0A6B0UMH6"/>
<reference evidence="2" key="1">
    <citation type="submission" date="2019-12" db="EMBL/GenBank/DDBJ databases">
        <title>An insight into the sialome of adult female Ixodes ricinus ticks feeding for 6 days.</title>
        <authorList>
            <person name="Perner J."/>
            <person name="Ribeiro J.M.C."/>
        </authorList>
    </citation>
    <scope>NUCLEOTIDE SEQUENCE</scope>
    <source>
        <strain evidence="2">Semi-engorged</strain>
        <tissue evidence="2">Salivary glands</tissue>
    </source>
</reference>
<evidence type="ECO:0000256" key="1">
    <source>
        <dbReference type="SAM" id="SignalP"/>
    </source>
</evidence>
<accession>A0A6B0UMH6</accession>
<protein>
    <submittedName>
        <fullName evidence="2">Putative tick transposon</fullName>
    </submittedName>
</protein>
<feature type="signal peptide" evidence="1">
    <location>
        <begin position="1"/>
        <end position="16"/>
    </location>
</feature>
<feature type="chain" id="PRO_5025675916" evidence="1">
    <location>
        <begin position="17"/>
        <end position="118"/>
    </location>
</feature>
<proteinExistence type="predicted"/>
<name>A0A6B0UMH6_IXORI</name>
<dbReference type="EMBL" id="GIFC01008711">
    <property type="protein sequence ID" value="MXU90794.1"/>
    <property type="molecule type" value="Transcribed_RNA"/>
</dbReference>
<organism evidence="2">
    <name type="scientific">Ixodes ricinus</name>
    <name type="common">Common tick</name>
    <name type="synonym">Acarus ricinus</name>
    <dbReference type="NCBI Taxonomy" id="34613"/>
    <lineage>
        <taxon>Eukaryota</taxon>
        <taxon>Metazoa</taxon>
        <taxon>Ecdysozoa</taxon>
        <taxon>Arthropoda</taxon>
        <taxon>Chelicerata</taxon>
        <taxon>Arachnida</taxon>
        <taxon>Acari</taxon>
        <taxon>Parasitiformes</taxon>
        <taxon>Ixodida</taxon>
        <taxon>Ixodoidea</taxon>
        <taxon>Ixodidae</taxon>
        <taxon>Ixodinae</taxon>
        <taxon>Ixodes</taxon>
    </lineage>
</organism>